<sequence>MLKYTALICLLLILNSFKGGNIRPGLKGPDTDTSKVAITISPVRPLIEKDIYGYYMNFDITIKNQTTHTIELSSVEASVMDKTGKLVLRKFMNSNGKAPGIDLLVYTTIKPGETVNVFNPFHTFPPDLTIASVKYGFFFNYADTQQQIDMNKKRLPVDFDAAVIKVITPQVYIAKNDYFLPLKGKIIVWDGHDFYSRNRRSTDIADAKVKEITSNSSRYAYDLMNVDGNGSMYGGSPYKKENWYSFGKPVYVPLDGKIIAIQNSVPDNEYDGKTIKSPKSASAIDPEGMGNYVIIQHANGEYSMLLHLEAGSLKVRPGQMVKEGDELGSVGFSGRSMYPHLHYSVTNGSKELASEGLPNYFNNYKLYRGNVTVNIKRSRIDSGDIVESER</sequence>
<name>A0A110B179_9SPHI</name>
<keyword evidence="1" id="KW-0378">Hydrolase</keyword>
<gene>
    <name evidence="1" type="primary">mepM_2</name>
    <name evidence="1" type="ORF">MgSA37_00828</name>
</gene>
<dbReference type="PANTHER" id="PTHR21666">
    <property type="entry name" value="PEPTIDASE-RELATED"/>
    <property type="match status" value="1"/>
</dbReference>
<protein>
    <submittedName>
        <fullName evidence="1">Murein DD-endopeptidase MepM</fullName>
        <ecNumber evidence="1">3.4.24.-</ecNumber>
    </submittedName>
</protein>
<proteinExistence type="predicted"/>
<evidence type="ECO:0000313" key="1">
    <source>
        <dbReference type="EMBL" id="BAU52666.1"/>
    </source>
</evidence>
<dbReference type="RefSeq" id="WP_096349966.1">
    <property type="nucleotide sequence ID" value="NZ_AP017313.1"/>
</dbReference>
<reference evidence="1 2" key="1">
    <citation type="submission" date="2015-12" db="EMBL/GenBank/DDBJ databases">
        <title>Genome sequence of Mucilaginibacter gotjawali.</title>
        <authorList>
            <person name="Lee J.S."/>
            <person name="Lee K.C."/>
            <person name="Kim K.K."/>
            <person name="Lee B.W."/>
        </authorList>
    </citation>
    <scope>NUCLEOTIDE SEQUENCE [LARGE SCALE GENOMIC DNA]</scope>
    <source>
        <strain evidence="1 2">SA3-7</strain>
    </source>
</reference>
<dbReference type="PANTHER" id="PTHR21666:SF270">
    <property type="entry name" value="MUREIN HYDROLASE ACTIVATOR ENVC"/>
    <property type="match status" value="1"/>
</dbReference>
<dbReference type="CDD" id="cd12797">
    <property type="entry name" value="M23_peptidase"/>
    <property type="match status" value="1"/>
</dbReference>
<dbReference type="Pfam" id="PF01551">
    <property type="entry name" value="Peptidase_M23"/>
    <property type="match status" value="1"/>
</dbReference>
<dbReference type="InterPro" id="IPR011055">
    <property type="entry name" value="Dup_hybrid_motif"/>
</dbReference>
<dbReference type="InterPro" id="IPR050570">
    <property type="entry name" value="Cell_wall_metabolism_enzyme"/>
</dbReference>
<accession>A0A110B179</accession>
<dbReference type="EMBL" id="AP017313">
    <property type="protein sequence ID" value="BAU52666.1"/>
    <property type="molecule type" value="Genomic_DNA"/>
</dbReference>
<dbReference type="EC" id="3.4.24.-" evidence="1"/>
<organism evidence="1 2">
    <name type="scientific">Mucilaginibacter gotjawali</name>
    <dbReference type="NCBI Taxonomy" id="1550579"/>
    <lineage>
        <taxon>Bacteria</taxon>
        <taxon>Pseudomonadati</taxon>
        <taxon>Bacteroidota</taxon>
        <taxon>Sphingobacteriia</taxon>
        <taxon>Sphingobacteriales</taxon>
        <taxon>Sphingobacteriaceae</taxon>
        <taxon>Mucilaginibacter</taxon>
    </lineage>
</organism>
<dbReference type="Gene3D" id="2.70.70.10">
    <property type="entry name" value="Glucose Permease (Domain IIA)"/>
    <property type="match status" value="1"/>
</dbReference>
<dbReference type="InterPro" id="IPR016047">
    <property type="entry name" value="M23ase_b-sheet_dom"/>
</dbReference>
<evidence type="ECO:0000313" key="2">
    <source>
        <dbReference type="Proteomes" id="UP000218263"/>
    </source>
</evidence>
<dbReference type="AlphaFoldDB" id="A0A110B179"/>
<dbReference type="OrthoDB" id="9809488at2"/>
<dbReference type="SUPFAM" id="SSF51261">
    <property type="entry name" value="Duplicated hybrid motif"/>
    <property type="match status" value="1"/>
</dbReference>
<dbReference type="Proteomes" id="UP000218263">
    <property type="component" value="Chromosome"/>
</dbReference>
<dbReference type="KEGG" id="mgot:MgSA37_00828"/>
<keyword evidence="2" id="KW-1185">Reference proteome</keyword>
<dbReference type="GO" id="GO:0004222">
    <property type="term" value="F:metalloendopeptidase activity"/>
    <property type="evidence" value="ECO:0007669"/>
    <property type="project" value="TreeGrafter"/>
</dbReference>